<dbReference type="Proteomes" id="UP000289738">
    <property type="component" value="Chromosome B01"/>
</dbReference>
<organism evidence="2 3">
    <name type="scientific">Arachis hypogaea</name>
    <name type="common">Peanut</name>
    <dbReference type="NCBI Taxonomy" id="3818"/>
    <lineage>
        <taxon>Eukaryota</taxon>
        <taxon>Viridiplantae</taxon>
        <taxon>Streptophyta</taxon>
        <taxon>Embryophyta</taxon>
        <taxon>Tracheophyta</taxon>
        <taxon>Spermatophyta</taxon>
        <taxon>Magnoliopsida</taxon>
        <taxon>eudicotyledons</taxon>
        <taxon>Gunneridae</taxon>
        <taxon>Pentapetalae</taxon>
        <taxon>rosids</taxon>
        <taxon>fabids</taxon>
        <taxon>Fabales</taxon>
        <taxon>Fabaceae</taxon>
        <taxon>Papilionoideae</taxon>
        <taxon>50 kb inversion clade</taxon>
        <taxon>dalbergioids sensu lato</taxon>
        <taxon>Dalbergieae</taxon>
        <taxon>Pterocarpus clade</taxon>
        <taxon>Arachis</taxon>
    </lineage>
</organism>
<protein>
    <recommendedName>
        <fullName evidence="1">Aminotransferase-like plant mobile domain-containing protein</fullName>
    </recommendedName>
</protein>
<evidence type="ECO:0000313" key="3">
    <source>
        <dbReference type="Proteomes" id="UP000289738"/>
    </source>
</evidence>
<keyword evidence="3" id="KW-1185">Reference proteome</keyword>
<reference evidence="2 3" key="1">
    <citation type="submission" date="2019-01" db="EMBL/GenBank/DDBJ databases">
        <title>Sequencing of cultivated peanut Arachis hypogaea provides insights into genome evolution and oil improvement.</title>
        <authorList>
            <person name="Chen X."/>
        </authorList>
    </citation>
    <scope>NUCLEOTIDE SEQUENCE [LARGE SCALE GENOMIC DNA]</scope>
    <source>
        <strain evidence="3">cv. Fuhuasheng</strain>
        <tissue evidence="2">Leaves</tissue>
    </source>
</reference>
<dbReference type="Pfam" id="PF10536">
    <property type="entry name" value="PMD"/>
    <property type="match status" value="1"/>
</dbReference>
<comment type="caution">
    <text evidence="2">The sequence shown here is derived from an EMBL/GenBank/DDBJ whole genome shotgun (WGS) entry which is preliminary data.</text>
</comment>
<gene>
    <name evidence="2" type="ORF">Ahy_B01g056098</name>
</gene>
<proteinExistence type="predicted"/>
<dbReference type="InterPro" id="IPR044824">
    <property type="entry name" value="MAIN-like"/>
</dbReference>
<feature type="domain" description="Aminotransferase-like plant mobile" evidence="1">
    <location>
        <begin position="31"/>
        <end position="107"/>
    </location>
</feature>
<dbReference type="AlphaFoldDB" id="A0A445AY46"/>
<accession>A0A445AY46</accession>
<dbReference type="PANTHER" id="PTHR46033">
    <property type="entry name" value="PROTEIN MAIN-LIKE 2"/>
    <property type="match status" value="1"/>
</dbReference>
<sequence length="135" mass="15182">MVYRPRLLLSQRVSHTLSPPDTIVPYSREAGFGDTVPLRDFTFDNALIKASVKRWHAETHAFHLPWGEVTITLQDVEYHLRLRVHGTLLGTEMWQLVEQLLGARPLVAPQLAAHEAHMAAGLCLPDTPTDDPETL</sequence>
<dbReference type="PANTHER" id="PTHR46033:SF8">
    <property type="entry name" value="PROTEIN MAINTENANCE OF MERISTEMS-LIKE"/>
    <property type="match status" value="1"/>
</dbReference>
<dbReference type="InterPro" id="IPR019557">
    <property type="entry name" value="AminoTfrase-like_pln_mobile"/>
</dbReference>
<evidence type="ECO:0000313" key="2">
    <source>
        <dbReference type="EMBL" id="RYR31296.1"/>
    </source>
</evidence>
<name>A0A445AY46_ARAHY</name>
<dbReference type="EMBL" id="SDMP01000011">
    <property type="protein sequence ID" value="RYR31296.1"/>
    <property type="molecule type" value="Genomic_DNA"/>
</dbReference>
<dbReference type="GO" id="GO:0010073">
    <property type="term" value="P:meristem maintenance"/>
    <property type="evidence" value="ECO:0007669"/>
    <property type="project" value="InterPro"/>
</dbReference>
<evidence type="ECO:0000259" key="1">
    <source>
        <dbReference type="Pfam" id="PF10536"/>
    </source>
</evidence>